<evidence type="ECO:0000259" key="9">
    <source>
        <dbReference type="Pfam" id="PF01431"/>
    </source>
</evidence>
<dbReference type="GO" id="GO:0005886">
    <property type="term" value="C:plasma membrane"/>
    <property type="evidence" value="ECO:0007669"/>
    <property type="project" value="TreeGrafter"/>
</dbReference>
<dbReference type="Proteomes" id="UP000492821">
    <property type="component" value="Unassembled WGS sequence"/>
</dbReference>
<feature type="domain" description="Peptidase M13 N-terminal" evidence="10">
    <location>
        <begin position="41"/>
        <end position="333"/>
    </location>
</feature>
<dbReference type="GO" id="GO:0004222">
    <property type="term" value="F:metalloendopeptidase activity"/>
    <property type="evidence" value="ECO:0007669"/>
    <property type="project" value="InterPro"/>
</dbReference>
<evidence type="ECO:0000256" key="1">
    <source>
        <dbReference type="ARBA" id="ARBA00001947"/>
    </source>
</evidence>
<evidence type="ECO:0000256" key="7">
    <source>
        <dbReference type="ARBA" id="ARBA00023049"/>
    </source>
</evidence>
<dbReference type="CDD" id="cd08662">
    <property type="entry name" value="M13"/>
    <property type="match status" value="1"/>
</dbReference>
<name>A0A7E4VWQ6_PANRE</name>
<accession>A0A7E4VWQ6</accession>
<keyword evidence="5" id="KW-0378">Hydrolase</keyword>
<dbReference type="InterPro" id="IPR024079">
    <property type="entry name" value="MetalloPept_cat_dom_sf"/>
</dbReference>
<dbReference type="PANTHER" id="PTHR11733:SF240">
    <property type="entry name" value="GH14155P-RELATED"/>
    <property type="match status" value="1"/>
</dbReference>
<protein>
    <submittedName>
        <fullName evidence="12">Peptidase_M13_N domain-containing protein</fullName>
    </submittedName>
</protein>
<proteinExistence type="inferred from homology"/>
<sequence length="688" mass="78953">MKFLTILISFLLIYCAKGELPTYFKDVEQVLLHRMNFSVDPCDDFYDYACGNSDSIIKPMQNENKRILENGLNKLLYSDDYETLKSSTAIIKALKYYGACITENVTEADMVANTKKEVELFMKKFNFPEDFFFDADANVKWDPKKLTQVLKYVHDAFFVEPFFSTFPVLHELLGLENINLTSHAFLGIKKVNATFEKTSYFCGPSNLLQNFTDGVYTVMRTMGLKAEPSQVTETAKELMELEFRLIGVSCSNKTVVEDKPSEVDLDSIGSNFTFLMKDLVVDLIKTGVGNNTFDYNNMSVVLFINSLPEVLTSVSQAELLRYMYFRIIMANAVPVNCVDILSSMPLAKSRIYTEFKYATLSEREELHSSITEIIKTVKQVFKTMVLTMPWIKKDRHAYDTLVKKFNKIRSDVAIEHDFLNNTWIDKYYKQINFDGSDSFLSMHSKARKFAMYGKVRTMLYNTTVNIETDMTEINAIYHKTNNKFVIYDGILIAPFYNKYYPLSFKLGNLAFIIGHEIGHSIDATGIMFNDKGLLKPFLSETAAKELKKMESCVVDQFNKIEVLPSNYTPHHVNGAKTLTENMADISGLAAAYRTFKIFEKKYGPEEPLSHPKLRELTRDQLFFLGFSELFCGKRSNDYIQWMVLNDEHTPDEARIQGLLPNVPEFGKAFDCPVGSKYRPAEHCKVWTH</sequence>
<keyword evidence="8" id="KW-0732">Signal</keyword>
<feature type="signal peptide" evidence="8">
    <location>
        <begin position="1"/>
        <end position="18"/>
    </location>
</feature>
<dbReference type="InterPro" id="IPR018497">
    <property type="entry name" value="Peptidase_M13_C"/>
</dbReference>
<dbReference type="Pfam" id="PF05649">
    <property type="entry name" value="Peptidase_M13_N"/>
    <property type="match status" value="1"/>
</dbReference>
<evidence type="ECO:0000256" key="8">
    <source>
        <dbReference type="SAM" id="SignalP"/>
    </source>
</evidence>
<reference evidence="12" key="2">
    <citation type="submission" date="2020-10" db="UniProtKB">
        <authorList>
            <consortium name="WormBaseParasite"/>
        </authorList>
    </citation>
    <scope>IDENTIFICATION</scope>
</reference>
<reference evidence="11" key="1">
    <citation type="journal article" date="2013" name="Genetics">
        <title>The draft genome and transcriptome of Panagrellus redivivus are shaped by the harsh demands of a free-living lifestyle.</title>
        <authorList>
            <person name="Srinivasan J."/>
            <person name="Dillman A.R."/>
            <person name="Macchietto M.G."/>
            <person name="Heikkinen L."/>
            <person name="Lakso M."/>
            <person name="Fracchia K.M."/>
            <person name="Antoshechkin I."/>
            <person name="Mortazavi A."/>
            <person name="Wong G."/>
            <person name="Sternberg P.W."/>
        </authorList>
    </citation>
    <scope>NUCLEOTIDE SEQUENCE [LARGE SCALE GENOMIC DNA]</scope>
    <source>
        <strain evidence="11">MT8872</strain>
    </source>
</reference>
<dbReference type="Gene3D" id="1.10.1380.10">
    <property type="entry name" value="Neutral endopeptidase , domain2"/>
    <property type="match status" value="2"/>
</dbReference>
<dbReference type="SUPFAM" id="SSF55486">
    <property type="entry name" value="Metalloproteases ('zincins'), catalytic domain"/>
    <property type="match status" value="1"/>
</dbReference>
<evidence type="ECO:0000256" key="5">
    <source>
        <dbReference type="ARBA" id="ARBA00022801"/>
    </source>
</evidence>
<dbReference type="InterPro" id="IPR008753">
    <property type="entry name" value="Peptidase_M13_N"/>
</dbReference>
<evidence type="ECO:0000256" key="2">
    <source>
        <dbReference type="ARBA" id="ARBA00007357"/>
    </source>
</evidence>
<dbReference type="WBParaSite" id="Pan_g4193.t1">
    <property type="protein sequence ID" value="Pan_g4193.t1"/>
    <property type="gene ID" value="Pan_g4193"/>
</dbReference>
<comment type="similarity">
    <text evidence="2">Belongs to the peptidase M13 family.</text>
</comment>
<keyword evidence="11" id="KW-1185">Reference proteome</keyword>
<dbReference type="InterPro" id="IPR042089">
    <property type="entry name" value="Peptidase_M13_dom_2"/>
</dbReference>
<evidence type="ECO:0000256" key="3">
    <source>
        <dbReference type="ARBA" id="ARBA00022670"/>
    </source>
</evidence>
<dbReference type="PRINTS" id="PR00786">
    <property type="entry name" value="NEPRILYSIN"/>
</dbReference>
<keyword evidence="6" id="KW-0862">Zinc</keyword>
<dbReference type="Gene3D" id="3.40.390.10">
    <property type="entry name" value="Collagenase (Catalytic Domain)"/>
    <property type="match status" value="2"/>
</dbReference>
<feature type="domain" description="Peptidase M13 C-terminal" evidence="9">
    <location>
        <begin position="474"/>
        <end position="685"/>
    </location>
</feature>
<dbReference type="InterPro" id="IPR000718">
    <property type="entry name" value="Peptidase_M13"/>
</dbReference>
<keyword evidence="7" id="KW-0482">Metalloprotease</keyword>
<dbReference type="Pfam" id="PF01431">
    <property type="entry name" value="Peptidase_M13"/>
    <property type="match status" value="1"/>
</dbReference>
<evidence type="ECO:0000256" key="6">
    <source>
        <dbReference type="ARBA" id="ARBA00022833"/>
    </source>
</evidence>
<keyword evidence="4" id="KW-0479">Metal-binding</keyword>
<evidence type="ECO:0000313" key="11">
    <source>
        <dbReference type="Proteomes" id="UP000492821"/>
    </source>
</evidence>
<dbReference type="GO" id="GO:0046872">
    <property type="term" value="F:metal ion binding"/>
    <property type="evidence" value="ECO:0007669"/>
    <property type="project" value="UniProtKB-KW"/>
</dbReference>
<evidence type="ECO:0000313" key="12">
    <source>
        <dbReference type="WBParaSite" id="Pan_g4193.t1"/>
    </source>
</evidence>
<dbReference type="AlphaFoldDB" id="A0A7E4VWQ6"/>
<comment type="cofactor">
    <cofactor evidence="1">
        <name>Zn(2+)</name>
        <dbReference type="ChEBI" id="CHEBI:29105"/>
    </cofactor>
</comment>
<dbReference type="PANTHER" id="PTHR11733">
    <property type="entry name" value="ZINC METALLOPROTEASE FAMILY M13 NEPRILYSIN-RELATED"/>
    <property type="match status" value="1"/>
</dbReference>
<feature type="chain" id="PRO_5028914421" evidence="8">
    <location>
        <begin position="19"/>
        <end position="688"/>
    </location>
</feature>
<organism evidence="11 12">
    <name type="scientific">Panagrellus redivivus</name>
    <name type="common">Microworm</name>
    <dbReference type="NCBI Taxonomy" id="6233"/>
    <lineage>
        <taxon>Eukaryota</taxon>
        <taxon>Metazoa</taxon>
        <taxon>Ecdysozoa</taxon>
        <taxon>Nematoda</taxon>
        <taxon>Chromadorea</taxon>
        <taxon>Rhabditida</taxon>
        <taxon>Tylenchina</taxon>
        <taxon>Panagrolaimomorpha</taxon>
        <taxon>Panagrolaimoidea</taxon>
        <taxon>Panagrolaimidae</taxon>
        <taxon>Panagrellus</taxon>
    </lineage>
</organism>
<dbReference type="GO" id="GO:0016485">
    <property type="term" value="P:protein processing"/>
    <property type="evidence" value="ECO:0007669"/>
    <property type="project" value="TreeGrafter"/>
</dbReference>
<keyword evidence="3" id="KW-0645">Protease</keyword>
<dbReference type="PROSITE" id="PS51885">
    <property type="entry name" value="NEPRILYSIN"/>
    <property type="match status" value="1"/>
</dbReference>
<evidence type="ECO:0000256" key="4">
    <source>
        <dbReference type="ARBA" id="ARBA00022723"/>
    </source>
</evidence>
<evidence type="ECO:0000259" key="10">
    <source>
        <dbReference type="Pfam" id="PF05649"/>
    </source>
</evidence>